<feature type="compositionally biased region" description="Basic and acidic residues" evidence="2">
    <location>
        <begin position="16"/>
        <end position="27"/>
    </location>
</feature>
<dbReference type="SUPFAM" id="SSF81901">
    <property type="entry name" value="HCP-like"/>
    <property type="match status" value="1"/>
</dbReference>
<dbReference type="AlphaFoldDB" id="K0SM30"/>
<sequence length="177" mass="19242">MRGVRGSGEPAGADEEGPHEAGGRRLPDLPVAATTGCKAVDVQAVLYEEKVEQGLVMIRKRVAAGDPMAMWSLGTKYDFGQCGLVKDVTRAIELYERAAELGVNEAHYNLGFMYANGEDVEEDVAKAFHHYEAAAMCGHVKARYNLGYTEFEAGNYDLALQHVMISAKLGDDRSLSN</sequence>
<evidence type="ECO:0000256" key="2">
    <source>
        <dbReference type="SAM" id="MobiDB-lite"/>
    </source>
</evidence>
<dbReference type="Gene3D" id="1.25.40.10">
    <property type="entry name" value="Tetratricopeptide repeat domain"/>
    <property type="match status" value="1"/>
</dbReference>
<dbReference type="InterPro" id="IPR011990">
    <property type="entry name" value="TPR-like_helical_dom_sf"/>
</dbReference>
<dbReference type="Pfam" id="PF08238">
    <property type="entry name" value="Sel1"/>
    <property type="match status" value="2"/>
</dbReference>
<evidence type="ECO:0000313" key="4">
    <source>
        <dbReference type="Proteomes" id="UP000266841"/>
    </source>
</evidence>
<reference evidence="3 4" key="1">
    <citation type="journal article" date="2012" name="Genome Biol.">
        <title>Genome and low-iron response of an oceanic diatom adapted to chronic iron limitation.</title>
        <authorList>
            <person name="Lommer M."/>
            <person name="Specht M."/>
            <person name="Roy A.S."/>
            <person name="Kraemer L."/>
            <person name="Andreson R."/>
            <person name="Gutowska M.A."/>
            <person name="Wolf J."/>
            <person name="Bergner S.V."/>
            <person name="Schilhabel M.B."/>
            <person name="Klostermeier U.C."/>
            <person name="Beiko R.G."/>
            <person name="Rosenstiel P."/>
            <person name="Hippler M."/>
            <person name="Laroche J."/>
        </authorList>
    </citation>
    <scope>NUCLEOTIDE SEQUENCE [LARGE SCALE GENOMIC DNA]</scope>
    <source>
        <strain evidence="3 4">CCMP1005</strain>
    </source>
</reference>
<evidence type="ECO:0000313" key="3">
    <source>
        <dbReference type="EMBL" id="EJK67358.1"/>
    </source>
</evidence>
<dbReference type="OrthoDB" id="77593at2759"/>
<proteinExistence type="predicted"/>
<protein>
    <submittedName>
        <fullName evidence="3">Uncharacterized protein</fullName>
    </submittedName>
</protein>
<dbReference type="PANTHER" id="PTHR46430">
    <property type="entry name" value="PROTEIN SKT5-RELATED"/>
    <property type="match status" value="1"/>
</dbReference>
<accession>K0SM30</accession>
<dbReference type="SMART" id="SM00671">
    <property type="entry name" value="SEL1"/>
    <property type="match status" value="3"/>
</dbReference>
<name>K0SM30_THAOC</name>
<organism evidence="3 4">
    <name type="scientific">Thalassiosira oceanica</name>
    <name type="common">Marine diatom</name>
    <dbReference type="NCBI Taxonomy" id="159749"/>
    <lineage>
        <taxon>Eukaryota</taxon>
        <taxon>Sar</taxon>
        <taxon>Stramenopiles</taxon>
        <taxon>Ochrophyta</taxon>
        <taxon>Bacillariophyta</taxon>
        <taxon>Coscinodiscophyceae</taxon>
        <taxon>Thalassiosirophycidae</taxon>
        <taxon>Thalassiosirales</taxon>
        <taxon>Thalassiosiraceae</taxon>
        <taxon>Thalassiosira</taxon>
    </lineage>
</organism>
<evidence type="ECO:0000256" key="1">
    <source>
        <dbReference type="ARBA" id="ARBA00022737"/>
    </source>
</evidence>
<dbReference type="Proteomes" id="UP000266841">
    <property type="component" value="Unassembled WGS sequence"/>
</dbReference>
<dbReference type="EMBL" id="AGNL01013251">
    <property type="protein sequence ID" value="EJK67358.1"/>
    <property type="molecule type" value="Genomic_DNA"/>
</dbReference>
<dbReference type="InterPro" id="IPR051726">
    <property type="entry name" value="Chitin_Synth_Reg"/>
</dbReference>
<feature type="region of interest" description="Disordered" evidence="2">
    <location>
        <begin position="1"/>
        <end position="28"/>
    </location>
</feature>
<keyword evidence="1" id="KW-0677">Repeat</keyword>
<feature type="non-terminal residue" evidence="3">
    <location>
        <position position="177"/>
    </location>
</feature>
<keyword evidence="4" id="KW-1185">Reference proteome</keyword>
<comment type="caution">
    <text evidence="3">The sequence shown here is derived from an EMBL/GenBank/DDBJ whole genome shotgun (WGS) entry which is preliminary data.</text>
</comment>
<dbReference type="InterPro" id="IPR006597">
    <property type="entry name" value="Sel1-like"/>
</dbReference>
<gene>
    <name evidence="3" type="ORF">THAOC_11617</name>
</gene>